<evidence type="ECO:0000256" key="1">
    <source>
        <dbReference type="ARBA" id="ARBA00022490"/>
    </source>
</evidence>
<dbReference type="Gene3D" id="3.90.190.20">
    <property type="entry name" value="Mur ligase, C-terminal domain"/>
    <property type="match status" value="1"/>
</dbReference>
<gene>
    <name evidence="10" type="primary">murF</name>
    <name evidence="15" type="ORF">B7H23_09735</name>
</gene>
<evidence type="ECO:0000256" key="5">
    <source>
        <dbReference type="ARBA" id="ARBA00022840"/>
    </source>
</evidence>
<evidence type="ECO:0000256" key="3">
    <source>
        <dbReference type="ARBA" id="ARBA00022618"/>
    </source>
</evidence>
<keyword evidence="16" id="KW-1185">Reference proteome</keyword>
<dbReference type="Proteomes" id="UP000215405">
    <property type="component" value="Unassembled WGS sequence"/>
</dbReference>
<keyword evidence="9 10" id="KW-0961">Cell wall biogenesis/degradation</keyword>
<dbReference type="Pfam" id="PF01225">
    <property type="entry name" value="Mur_ligase"/>
    <property type="match status" value="1"/>
</dbReference>
<comment type="function">
    <text evidence="10 11">Involved in cell wall formation. Catalyzes the final step in the synthesis of UDP-N-acetylmuramoyl-pentapeptide, the precursor of murein.</text>
</comment>
<evidence type="ECO:0000259" key="14">
    <source>
        <dbReference type="Pfam" id="PF08245"/>
    </source>
</evidence>
<dbReference type="SUPFAM" id="SSF53244">
    <property type="entry name" value="MurD-like peptide ligases, peptide-binding domain"/>
    <property type="match status" value="1"/>
</dbReference>
<evidence type="ECO:0000256" key="10">
    <source>
        <dbReference type="HAMAP-Rule" id="MF_02019"/>
    </source>
</evidence>
<feature type="domain" description="Mur ligase N-terminal catalytic" evidence="12">
    <location>
        <begin position="26"/>
        <end position="100"/>
    </location>
</feature>
<feature type="domain" description="Mur ligase C-terminal" evidence="13">
    <location>
        <begin position="337"/>
        <end position="452"/>
    </location>
</feature>
<name>A0A231UWY7_9HYPH</name>
<dbReference type="InterPro" id="IPR000713">
    <property type="entry name" value="Mur_ligase_N"/>
</dbReference>
<dbReference type="GO" id="GO:0005524">
    <property type="term" value="F:ATP binding"/>
    <property type="evidence" value="ECO:0007669"/>
    <property type="project" value="UniProtKB-UniRule"/>
</dbReference>
<evidence type="ECO:0000313" key="16">
    <source>
        <dbReference type="Proteomes" id="UP000215405"/>
    </source>
</evidence>
<keyword evidence="8 10" id="KW-0131">Cell cycle</keyword>
<dbReference type="GO" id="GO:0047480">
    <property type="term" value="F:UDP-N-acetylmuramoyl-tripeptide-D-alanyl-D-alanine ligase activity"/>
    <property type="evidence" value="ECO:0007669"/>
    <property type="project" value="UniProtKB-UniRule"/>
</dbReference>
<keyword evidence="5 10" id="KW-0067">ATP-binding</keyword>
<dbReference type="GO" id="GO:0051301">
    <property type="term" value="P:cell division"/>
    <property type="evidence" value="ECO:0007669"/>
    <property type="project" value="UniProtKB-KW"/>
</dbReference>
<dbReference type="NCBIfam" id="TIGR01143">
    <property type="entry name" value="murF"/>
    <property type="match status" value="1"/>
</dbReference>
<evidence type="ECO:0000259" key="12">
    <source>
        <dbReference type="Pfam" id="PF01225"/>
    </source>
</evidence>
<dbReference type="SUPFAM" id="SSF53623">
    <property type="entry name" value="MurD-like peptide ligases, catalytic domain"/>
    <property type="match status" value="1"/>
</dbReference>
<dbReference type="PANTHER" id="PTHR43024">
    <property type="entry name" value="UDP-N-ACETYLMURAMOYL-TRIPEPTIDE--D-ALANYL-D-ALANINE LIGASE"/>
    <property type="match status" value="1"/>
</dbReference>
<dbReference type="Gene3D" id="3.40.1190.10">
    <property type="entry name" value="Mur-like, catalytic domain"/>
    <property type="match status" value="1"/>
</dbReference>
<evidence type="ECO:0000256" key="8">
    <source>
        <dbReference type="ARBA" id="ARBA00023306"/>
    </source>
</evidence>
<evidence type="ECO:0000256" key="4">
    <source>
        <dbReference type="ARBA" id="ARBA00022741"/>
    </source>
</evidence>
<dbReference type="GO" id="GO:0005737">
    <property type="term" value="C:cytoplasm"/>
    <property type="evidence" value="ECO:0007669"/>
    <property type="project" value="UniProtKB-SubCell"/>
</dbReference>
<dbReference type="EC" id="6.3.2.10" evidence="10 11"/>
<dbReference type="InterPro" id="IPR004101">
    <property type="entry name" value="Mur_ligase_C"/>
</dbReference>
<dbReference type="Pfam" id="PF02875">
    <property type="entry name" value="Mur_ligase_C"/>
    <property type="match status" value="1"/>
</dbReference>
<dbReference type="UniPathway" id="UPA00219"/>
<keyword evidence="2 10" id="KW-0436">Ligase</keyword>
<dbReference type="GO" id="GO:0071555">
    <property type="term" value="P:cell wall organization"/>
    <property type="evidence" value="ECO:0007669"/>
    <property type="project" value="UniProtKB-KW"/>
</dbReference>
<dbReference type="RefSeq" id="WP_094077231.1">
    <property type="nucleotide sequence ID" value="NZ_NBYO01000002.1"/>
</dbReference>
<evidence type="ECO:0000256" key="2">
    <source>
        <dbReference type="ARBA" id="ARBA00022598"/>
    </source>
</evidence>
<comment type="subcellular location">
    <subcellularLocation>
        <location evidence="10 11">Cytoplasm</location>
    </subcellularLocation>
</comment>
<proteinExistence type="inferred from homology"/>
<comment type="catalytic activity">
    <reaction evidence="10 11">
        <text>D-alanyl-D-alanine + UDP-N-acetyl-alpha-D-muramoyl-L-alanyl-gamma-D-glutamyl-meso-2,6-diaminopimelate + ATP = UDP-N-acetyl-alpha-D-muramoyl-L-alanyl-gamma-D-glutamyl-meso-2,6-diaminopimeloyl-D-alanyl-D-alanine + ADP + phosphate + H(+)</text>
        <dbReference type="Rhea" id="RHEA:28374"/>
        <dbReference type="ChEBI" id="CHEBI:15378"/>
        <dbReference type="ChEBI" id="CHEBI:30616"/>
        <dbReference type="ChEBI" id="CHEBI:43474"/>
        <dbReference type="ChEBI" id="CHEBI:57822"/>
        <dbReference type="ChEBI" id="CHEBI:61386"/>
        <dbReference type="ChEBI" id="CHEBI:83905"/>
        <dbReference type="ChEBI" id="CHEBI:456216"/>
        <dbReference type="EC" id="6.3.2.10"/>
    </reaction>
</comment>
<dbReference type="SUPFAM" id="SSF63418">
    <property type="entry name" value="MurE/MurF N-terminal domain"/>
    <property type="match status" value="1"/>
</dbReference>
<keyword evidence="6 10" id="KW-0133">Cell shape</keyword>
<keyword evidence="3 10" id="KW-0132">Cell division</keyword>
<dbReference type="GO" id="GO:0008766">
    <property type="term" value="F:UDP-N-acetylmuramoylalanyl-D-glutamyl-2,6-diaminopimelate-D-alanyl-D-alanine ligase activity"/>
    <property type="evidence" value="ECO:0007669"/>
    <property type="project" value="RHEA"/>
</dbReference>
<protein>
    <recommendedName>
        <fullName evidence="10 11">UDP-N-acetylmuramoyl-tripeptide--D-alanyl-D-alanine ligase</fullName>
        <ecNumber evidence="10 11">6.3.2.10</ecNumber>
    </recommendedName>
    <alternativeName>
        <fullName evidence="10">D-alanyl-D-alanine-adding enzyme</fullName>
    </alternativeName>
</protein>
<dbReference type="GO" id="GO:0009252">
    <property type="term" value="P:peptidoglycan biosynthetic process"/>
    <property type="evidence" value="ECO:0007669"/>
    <property type="project" value="UniProtKB-UniRule"/>
</dbReference>
<evidence type="ECO:0000259" key="13">
    <source>
        <dbReference type="Pfam" id="PF02875"/>
    </source>
</evidence>
<accession>A0A231UWY7</accession>
<dbReference type="InterPro" id="IPR036615">
    <property type="entry name" value="Mur_ligase_C_dom_sf"/>
</dbReference>
<comment type="pathway">
    <text evidence="10 11">Cell wall biogenesis; peptidoglycan biosynthesis.</text>
</comment>
<dbReference type="Pfam" id="PF08245">
    <property type="entry name" value="Mur_ligase_M"/>
    <property type="match status" value="1"/>
</dbReference>
<dbReference type="InterPro" id="IPR035911">
    <property type="entry name" value="MurE/MurF_N"/>
</dbReference>
<keyword evidence="1 10" id="KW-0963">Cytoplasm</keyword>
<dbReference type="GO" id="GO:0008360">
    <property type="term" value="P:regulation of cell shape"/>
    <property type="evidence" value="ECO:0007669"/>
    <property type="project" value="UniProtKB-KW"/>
</dbReference>
<dbReference type="Gene3D" id="3.40.1390.10">
    <property type="entry name" value="MurE/MurF, N-terminal domain"/>
    <property type="match status" value="1"/>
</dbReference>
<dbReference type="InterPro" id="IPR036565">
    <property type="entry name" value="Mur-like_cat_sf"/>
</dbReference>
<evidence type="ECO:0000313" key="15">
    <source>
        <dbReference type="EMBL" id="OXT00404.1"/>
    </source>
</evidence>
<dbReference type="InterPro" id="IPR051046">
    <property type="entry name" value="MurCDEF_CellWall_CoF430Synth"/>
</dbReference>
<keyword evidence="7 10" id="KW-0573">Peptidoglycan synthesis</keyword>
<dbReference type="EMBL" id="NBYO01000002">
    <property type="protein sequence ID" value="OXT00404.1"/>
    <property type="molecule type" value="Genomic_DNA"/>
</dbReference>
<dbReference type="HAMAP" id="MF_02019">
    <property type="entry name" value="MurF"/>
    <property type="match status" value="1"/>
</dbReference>
<evidence type="ECO:0000256" key="9">
    <source>
        <dbReference type="ARBA" id="ARBA00023316"/>
    </source>
</evidence>
<dbReference type="AlphaFoldDB" id="A0A231UWY7"/>
<comment type="similarity">
    <text evidence="10">Belongs to the MurCDEF family. MurF subfamily.</text>
</comment>
<dbReference type="InterPro" id="IPR005863">
    <property type="entry name" value="UDP-N-AcMur_synth"/>
</dbReference>
<reference evidence="16" key="1">
    <citation type="journal article" date="2017" name="Int. J. Syst. Evol. Microbiol.">
        <title>Notoacmeibacter marinus gen. nov., sp. nov., isolated from the gut of a limpet and proposal of Notoacmeibacteraceae fam. nov. in the order Rhizobiales of the class Alphaproteobacteria.</title>
        <authorList>
            <person name="Huang Z."/>
            <person name="Guo F."/>
            <person name="Lai Q."/>
        </authorList>
    </citation>
    <scope>NUCLEOTIDE SEQUENCE [LARGE SCALE GENOMIC DNA]</scope>
    <source>
        <strain evidence="16">XMTR2A4</strain>
    </source>
</reference>
<dbReference type="NCBIfam" id="NF010693">
    <property type="entry name" value="PRK14093.1"/>
    <property type="match status" value="1"/>
</dbReference>
<comment type="caution">
    <text evidence="15">The sequence shown here is derived from an EMBL/GenBank/DDBJ whole genome shotgun (WGS) entry which is preliminary data.</text>
</comment>
<dbReference type="PANTHER" id="PTHR43024:SF1">
    <property type="entry name" value="UDP-N-ACETYLMURAMOYL-TRIPEPTIDE--D-ALANYL-D-ALANINE LIGASE"/>
    <property type="match status" value="1"/>
</dbReference>
<keyword evidence="4 10" id="KW-0547">Nucleotide-binding</keyword>
<feature type="domain" description="Mur ligase central" evidence="14">
    <location>
        <begin position="112"/>
        <end position="302"/>
    </location>
</feature>
<organism evidence="15 16">
    <name type="scientific">Notoacmeibacter marinus</name>
    <dbReference type="NCBI Taxonomy" id="1876515"/>
    <lineage>
        <taxon>Bacteria</taxon>
        <taxon>Pseudomonadati</taxon>
        <taxon>Pseudomonadota</taxon>
        <taxon>Alphaproteobacteria</taxon>
        <taxon>Hyphomicrobiales</taxon>
        <taxon>Notoacmeibacteraceae</taxon>
        <taxon>Notoacmeibacter</taxon>
    </lineage>
</organism>
<evidence type="ECO:0000256" key="6">
    <source>
        <dbReference type="ARBA" id="ARBA00022960"/>
    </source>
</evidence>
<feature type="binding site" evidence="10">
    <location>
        <begin position="114"/>
        <end position="120"/>
    </location>
    <ligand>
        <name>ATP</name>
        <dbReference type="ChEBI" id="CHEBI:30616"/>
    </ligand>
</feature>
<dbReference type="InterPro" id="IPR013221">
    <property type="entry name" value="Mur_ligase_cen"/>
</dbReference>
<evidence type="ECO:0000256" key="7">
    <source>
        <dbReference type="ARBA" id="ARBA00022984"/>
    </source>
</evidence>
<evidence type="ECO:0000256" key="11">
    <source>
        <dbReference type="RuleBase" id="RU004136"/>
    </source>
</evidence>
<sequence length="471" mass="49813">MSILWTTDDMIAAMDGRPVGDMPEGIGGISIDSRTVQPDEAFFAIKGERFDGHDFCTKAVANGASLLIVSEDKLPAMGRLRTPMIVVNDVLEALGRLGQAARARSRARIIAVTGSSGKTTTKEMLRTALEPSGTVHASDKSFNNHWGVPLTLARMPEATQFGIFEIGMNHPNEIRPLVKMVRPHIAIITIIAPAHIGHFSSIEEIAHAKAEIFEGVVTGGTALLNRDDAQFPLLEELARQAGVDHVLGFGEHPRSAFQLREYKSVRDGGELAISLSDDAMELKLGVGGRHMAQNALAVLGAAKLTGADVGKASIALATLRAGTGRGETHRIALGDGGSATLIDESYNANPASVAATLESLGQMSLKEGGRRIAILGDMRELGDKSAGYHAGLVQPLKAANVDMVLSVGDEMAALKNALPDDVSGHHCADVDDLITLARQQLRDGDVALVKGSNSIGLSRLVTALRKNAETE</sequence>